<dbReference type="Gene3D" id="1.10.10.10">
    <property type="entry name" value="Winged helix-like DNA-binding domain superfamily/Winged helix DNA-binding domain"/>
    <property type="match status" value="1"/>
</dbReference>
<proteinExistence type="predicted"/>
<comment type="caution">
    <text evidence="5">The sequence shown here is derived from an EMBL/GenBank/DDBJ whole genome shotgun (WGS) entry which is preliminary data.</text>
</comment>
<dbReference type="PROSITE" id="PS50995">
    <property type="entry name" value="HTH_MARR_2"/>
    <property type="match status" value="1"/>
</dbReference>
<organism evidence="5 6">
    <name type="scientific">Lacihabitans soyangensis</name>
    <dbReference type="NCBI Taxonomy" id="869394"/>
    <lineage>
        <taxon>Bacteria</taxon>
        <taxon>Pseudomonadati</taxon>
        <taxon>Bacteroidota</taxon>
        <taxon>Cytophagia</taxon>
        <taxon>Cytophagales</taxon>
        <taxon>Leadbetterellaceae</taxon>
        <taxon>Lacihabitans</taxon>
    </lineage>
</organism>
<dbReference type="GO" id="GO:0003677">
    <property type="term" value="F:DNA binding"/>
    <property type="evidence" value="ECO:0007669"/>
    <property type="project" value="UniProtKB-KW"/>
</dbReference>
<keyword evidence="3" id="KW-0804">Transcription</keyword>
<dbReference type="SMART" id="SM00347">
    <property type="entry name" value="HTH_MARR"/>
    <property type="match status" value="1"/>
</dbReference>
<dbReference type="InterPro" id="IPR036390">
    <property type="entry name" value="WH_DNA-bd_sf"/>
</dbReference>
<sequence length="154" mass="17804">MKKEKTIDFHIKWVWHAISRMYNIYAASEDMTMSIGYVLLNIDLEKGTPATKIGPSIGMEPRSLTRMLKSLEEKGWIYRETDPVDKRFVNVFLTDLGKEKRNFARLGVIEFNNKLSETLSKEQLKTFFEVIQQINEIVEKTAADAKNTELAIVD</sequence>
<dbReference type="GO" id="GO:0003700">
    <property type="term" value="F:DNA-binding transcription factor activity"/>
    <property type="evidence" value="ECO:0007669"/>
    <property type="project" value="InterPro"/>
</dbReference>
<reference evidence="5 6" key="1">
    <citation type="submission" date="2018-11" db="EMBL/GenBank/DDBJ databases">
        <title>Novel bacteria species description.</title>
        <authorList>
            <person name="Han J.-H."/>
        </authorList>
    </citation>
    <scope>NUCLEOTIDE SEQUENCE [LARGE SCALE GENOMIC DNA]</scope>
    <source>
        <strain evidence="5 6">KCTC23259</strain>
    </source>
</reference>
<protein>
    <submittedName>
        <fullName evidence="5">MarR family transcriptional regulator</fullName>
    </submittedName>
</protein>
<dbReference type="PANTHER" id="PTHR42756">
    <property type="entry name" value="TRANSCRIPTIONAL REGULATOR, MARR"/>
    <property type="match status" value="1"/>
</dbReference>
<evidence type="ECO:0000313" key="6">
    <source>
        <dbReference type="Proteomes" id="UP001204144"/>
    </source>
</evidence>
<gene>
    <name evidence="5" type="ORF">EGI31_18025</name>
</gene>
<evidence type="ECO:0000259" key="4">
    <source>
        <dbReference type="PROSITE" id="PS50995"/>
    </source>
</evidence>
<dbReference type="InterPro" id="IPR023187">
    <property type="entry name" value="Tscrpt_reg_MarR-type_CS"/>
</dbReference>
<dbReference type="AlphaFoldDB" id="A0AAE3KW08"/>
<evidence type="ECO:0000256" key="3">
    <source>
        <dbReference type="ARBA" id="ARBA00023163"/>
    </source>
</evidence>
<evidence type="ECO:0000313" key="5">
    <source>
        <dbReference type="EMBL" id="MCP9764841.1"/>
    </source>
</evidence>
<accession>A0AAE3KW08</accession>
<dbReference type="Pfam" id="PF01047">
    <property type="entry name" value="MarR"/>
    <property type="match status" value="1"/>
</dbReference>
<dbReference type="PRINTS" id="PR00598">
    <property type="entry name" value="HTHMARR"/>
</dbReference>
<dbReference type="RefSeq" id="WP_255038528.1">
    <property type="nucleotide sequence ID" value="NZ_RJUF01000177.1"/>
</dbReference>
<evidence type="ECO:0000256" key="2">
    <source>
        <dbReference type="ARBA" id="ARBA00023125"/>
    </source>
</evidence>
<keyword evidence="6" id="KW-1185">Reference proteome</keyword>
<dbReference type="SUPFAM" id="SSF46785">
    <property type="entry name" value="Winged helix' DNA-binding domain"/>
    <property type="match status" value="1"/>
</dbReference>
<evidence type="ECO:0000256" key="1">
    <source>
        <dbReference type="ARBA" id="ARBA00023015"/>
    </source>
</evidence>
<name>A0AAE3KW08_9BACT</name>
<dbReference type="EMBL" id="RJUF01000177">
    <property type="protein sequence ID" value="MCP9764841.1"/>
    <property type="molecule type" value="Genomic_DNA"/>
</dbReference>
<dbReference type="PANTHER" id="PTHR42756:SF1">
    <property type="entry name" value="TRANSCRIPTIONAL REPRESSOR OF EMRAB OPERON"/>
    <property type="match status" value="1"/>
</dbReference>
<dbReference type="InterPro" id="IPR036388">
    <property type="entry name" value="WH-like_DNA-bd_sf"/>
</dbReference>
<dbReference type="InterPro" id="IPR000835">
    <property type="entry name" value="HTH_MarR-typ"/>
</dbReference>
<keyword evidence="1" id="KW-0805">Transcription regulation</keyword>
<feature type="domain" description="HTH marR-type" evidence="4">
    <location>
        <begin position="1"/>
        <end position="136"/>
    </location>
</feature>
<keyword evidence="2" id="KW-0238">DNA-binding</keyword>
<dbReference type="Proteomes" id="UP001204144">
    <property type="component" value="Unassembled WGS sequence"/>
</dbReference>
<dbReference type="PROSITE" id="PS01117">
    <property type="entry name" value="HTH_MARR_1"/>
    <property type="match status" value="1"/>
</dbReference>